<keyword evidence="3 6" id="KW-0378">Hydrolase</keyword>
<evidence type="ECO:0000256" key="2">
    <source>
        <dbReference type="ARBA" id="ARBA00013064"/>
    </source>
</evidence>
<dbReference type="SMART" id="SM00226">
    <property type="entry name" value="LMWPc"/>
    <property type="match status" value="1"/>
</dbReference>
<name>A0ABR6GTN9_9BURK</name>
<dbReference type="EMBL" id="JACHXO010000003">
    <property type="protein sequence ID" value="MBB3194624.1"/>
    <property type="molecule type" value="Genomic_DNA"/>
</dbReference>
<dbReference type="PRINTS" id="PR00719">
    <property type="entry name" value="LMWPTPASE"/>
</dbReference>
<dbReference type="SUPFAM" id="SSF52788">
    <property type="entry name" value="Phosphotyrosine protein phosphatases I"/>
    <property type="match status" value="1"/>
</dbReference>
<dbReference type="Proteomes" id="UP000574369">
    <property type="component" value="Unassembled WGS sequence"/>
</dbReference>
<dbReference type="RefSeq" id="WP_221193869.1">
    <property type="nucleotide sequence ID" value="NZ_JACHXO010000003.1"/>
</dbReference>
<proteinExistence type="inferred from homology"/>
<dbReference type="Gene3D" id="3.40.50.2300">
    <property type="match status" value="1"/>
</dbReference>
<keyword evidence="7" id="KW-1185">Reference proteome</keyword>
<protein>
    <recommendedName>
        <fullName evidence="2">protein-tyrosine-phosphatase</fullName>
        <ecNumber evidence="2">3.1.3.48</ecNumber>
    </recommendedName>
</protein>
<dbReference type="InterPro" id="IPR050438">
    <property type="entry name" value="LMW_PTPase"/>
</dbReference>
<organism evidence="6 7">
    <name type="scientific">Roseateles terrae</name>
    <dbReference type="NCBI Taxonomy" id="431060"/>
    <lineage>
        <taxon>Bacteria</taxon>
        <taxon>Pseudomonadati</taxon>
        <taxon>Pseudomonadota</taxon>
        <taxon>Betaproteobacteria</taxon>
        <taxon>Burkholderiales</taxon>
        <taxon>Sphaerotilaceae</taxon>
        <taxon>Roseateles</taxon>
    </lineage>
</organism>
<keyword evidence="4" id="KW-0904">Protein phosphatase</keyword>
<comment type="caution">
    <text evidence="6">The sequence shown here is derived from an EMBL/GenBank/DDBJ whole genome shotgun (WGS) entry which is preliminary data.</text>
</comment>
<evidence type="ECO:0000256" key="3">
    <source>
        <dbReference type="ARBA" id="ARBA00022801"/>
    </source>
</evidence>
<dbReference type="EC" id="3.1.3.48" evidence="2"/>
<evidence type="ECO:0000313" key="7">
    <source>
        <dbReference type="Proteomes" id="UP000574369"/>
    </source>
</evidence>
<feature type="domain" description="Phosphotyrosine protein phosphatase I" evidence="5">
    <location>
        <begin position="2"/>
        <end position="149"/>
    </location>
</feature>
<evidence type="ECO:0000313" key="6">
    <source>
        <dbReference type="EMBL" id="MBB3194624.1"/>
    </source>
</evidence>
<dbReference type="PANTHER" id="PTHR11717">
    <property type="entry name" value="LOW MOLECULAR WEIGHT PROTEIN TYROSINE PHOSPHATASE"/>
    <property type="match status" value="1"/>
</dbReference>
<dbReference type="PANTHER" id="PTHR11717:SF7">
    <property type="entry name" value="LOW MOLECULAR WEIGHT PHOSPHOTYROSINE PROTEIN PHOSPHATASE"/>
    <property type="match status" value="1"/>
</dbReference>
<evidence type="ECO:0000256" key="1">
    <source>
        <dbReference type="ARBA" id="ARBA00011063"/>
    </source>
</evidence>
<dbReference type="GO" id="GO:0004725">
    <property type="term" value="F:protein tyrosine phosphatase activity"/>
    <property type="evidence" value="ECO:0007669"/>
    <property type="project" value="UniProtKB-EC"/>
</dbReference>
<accession>A0ABR6GTN9</accession>
<comment type="similarity">
    <text evidence="1">Belongs to the low molecular weight phosphotyrosine protein phosphatase family.</text>
</comment>
<gene>
    <name evidence="6" type="ORF">FHS28_002020</name>
</gene>
<dbReference type="InterPro" id="IPR017867">
    <property type="entry name" value="Tyr_phospatase_low_mol_wt"/>
</dbReference>
<evidence type="ECO:0000256" key="4">
    <source>
        <dbReference type="ARBA" id="ARBA00022912"/>
    </source>
</evidence>
<sequence>MTRLLIVCAANLCRSPMAEAVLRGHAAGLGLSEVASAGVWASSRRQEADKRALQALQARAYGLDRRWRSRRVRPEDFDDFDLLLAMDREVLRGLEAQRPARSTARLALFLQGMTGLGRDEVPDPYFGTVEGFERVLDLIEARVAAWPAAVDLKRHFTAAA</sequence>
<evidence type="ECO:0000259" key="5">
    <source>
        <dbReference type="SMART" id="SM00226"/>
    </source>
</evidence>
<reference evidence="6 7" key="1">
    <citation type="submission" date="2020-08" db="EMBL/GenBank/DDBJ databases">
        <title>Genomic Encyclopedia of Type Strains, Phase III (KMG-III): the genomes of soil and plant-associated and newly described type strains.</title>
        <authorList>
            <person name="Whitman W."/>
        </authorList>
    </citation>
    <scope>NUCLEOTIDE SEQUENCE [LARGE SCALE GENOMIC DNA]</scope>
    <source>
        <strain evidence="6 7">CECT 7247</strain>
    </source>
</reference>
<dbReference type="InterPro" id="IPR036196">
    <property type="entry name" value="Ptyr_pPase_sf"/>
</dbReference>
<dbReference type="InterPro" id="IPR023485">
    <property type="entry name" value="Ptyr_pPase"/>
</dbReference>
<dbReference type="Pfam" id="PF01451">
    <property type="entry name" value="LMWPc"/>
    <property type="match status" value="1"/>
</dbReference>